<feature type="region of interest" description="Disordered" evidence="1">
    <location>
        <begin position="243"/>
        <end position="268"/>
    </location>
</feature>
<evidence type="ECO:0008006" key="4">
    <source>
        <dbReference type="Google" id="ProtNLM"/>
    </source>
</evidence>
<dbReference type="PANTHER" id="PTHR37535:SF4">
    <property type="entry name" value="FLUG DOMAIN-CONTAINING PROTEIN"/>
    <property type="match status" value="1"/>
</dbReference>
<proteinExistence type="predicted"/>
<reference evidence="2 3" key="1">
    <citation type="submission" date="2016-03" db="EMBL/GenBank/DDBJ databases">
        <authorList>
            <person name="Ploux O."/>
        </authorList>
    </citation>
    <scope>NUCLEOTIDE SEQUENCE [LARGE SCALE GENOMIC DNA]</scope>
    <source>
        <strain evidence="2 3">UAMH 11012</strain>
    </source>
</reference>
<feature type="compositionally biased region" description="Polar residues" evidence="1">
    <location>
        <begin position="323"/>
        <end position="333"/>
    </location>
</feature>
<dbReference type="InterPro" id="IPR021842">
    <property type="entry name" value="DUF3435"/>
</dbReference>
<protein>
    <recommendedName>
        <fullName evidence="4">FluG domain-containing protein</fullName>
    </recommendedName>
</protein>
<evidence type="ECO:0000256" key="1">
    <source>
        <dbReference type="SAM" id="MobiDB-lite"/>
    </source>
</evidence>
<dbReference type="PANTHER" id="PTHR37535">
    <property type="entry name" value="FLUG DOMAIN PROTEIN"/>
    <property type="match status" value="1"/>
</dbReference>
<feature type="region of interest" description="Disordered" evidence="1">
    <location>
        <begin position="750"/>
        <end position="777"/>
    </location>
</feature>
<feature type="compositionally biased region" description="Polar residues" evidence="1">
    <location>
        <begin position="762"/>
        <end position="771"/>
    </location>
</feature>
<dbReference type="OrthoDB" id="4485682at2759"/>
<keyword evidence="3" id="KW-1185">Reference proteome</keyword>
<dbReference type="Proteomes" id="UP000184330">
    <property type="component" value="Unassembled WGS sequence"/>
</dbReference>
<accession>A0A1L7XK99</accession>
<sequence length="871" mass="99691">MASIQVPPQKLLNTLLQNVLKRREDAFRVLKNREVPTGKDYRRMEKKYDKKSFLQPIESDNTKASIYYTRKKFMRYCAVKKLKCWRTALLAKYFTKGKMMGFLRWICETYVVPKLKRGKRTKRKTINQYWRDLKMFYRRANGCHVDANDSNEVVKFINGTLTVDYKLDIMPKPKPVAGADELLLLLTHHWARDESVFPTEDDRLDTAGITLFQAYTGGRPAEFVDASKSDACKDPLGEAEELQGCGQAADRPNAGSDLGGASEAGDDVFDDDEELYNSYDEDLFDSDDEDWAEKDDLFDDEEIFDSDDEGGAEDETIPHSMVAGSSHTDSGYSSDGGDVTMTEDGADCYPVEIEDGSSLFQRSDGALALDNIEEEIRRWKVLCYEDITLWIVQSPEPGGRDRLAMEVFLRHHKGADNKPKPHNDLPILCPISHIVARAIRDDAILADGWDDPAKLFATDLRRMGRPAIPIRWKPQWLKRPVFRRSVQVQNVWVKSETEAFVYSKYNFYLKRLGIAVGLLEILTSYCFRRATLNAVDGAAPDAVRDQVARQQPFCGTFNGAYLNERVRFNVQDAYLESEISEDGLTRVFTHMSVRRRLDDSVKAPRELLRQVTDADPRIASLRREVDTSHKRLKANYRLIKLAPEKEKQGHNKLKNRLKSEQKSLEDAVNDAYKKDRELQAYNEMMKMQLNPSTIEEPGERPKVQHQLKERTQLEEVLCDFSRNLTPQETVTRKVTAIILFIALASRQELQTRQPRSAPASKGSLNKESSIPATALDSPPPSTFPLVCEKTQCIFCIGNERLSYEQRTRKFRRVSHMMDHVENLHLHGKSADERQICHHPVCKAEGLVLYNVECFKSHVASVHKINLRPFRV</sequence>
<name>A0A1L7XK99_9HELO</name>
<dbReference type="STRING" id="576137.A0A1L7XK99"/>
<feature type="compositionally biased region" description="Acidic residues" evidence="1">
    <location>
        <begin position="302"/>
        <end position="315"/>
    </location>
</feature>
<feature type="region of interest" description="Disordered" evidence="1">
    <location>
        <begin position="302"/>
        <end position="337"/>
    </location>
</feature>
<organism evidence="2 3">
    <name type="scientific">Phialocephala subalpina</name>
    <dbReference type="NCBI Taxonomy" id="576137"/>
    <lineage>
        <taxon>Eukaryota</taxon>
        <taxon>Fungi</taxon>
        <taxon>Dikarya</taxon>
        <taxon>Ascomycota</taxon>
        <taxon>Pezizomycotina</taxon>
        <taxon>Leotiomycetes</taxon>
        <taxon>Helotiales</taxon>
        <taxon>Mollisiaceae</taxon>
        <taxon>Phialocephala</taxon>
        <taxon>Phialocephala fortinii species complex</taxon>
    </lineage>
</organism>
<dbReference type="Pfam" id="PF11917">
    <property type="entry name" value="DUF3435"/>
    <property type="match status" value="1"/>
</dbReference>
<gene>
    <name evidence="2" type="ORF">PAC_15256</name>
</gene>
<dbReference type="AlphaFoldDB" id="A0A1L7XK99"/>
<evidence type="ECO:0000313" key="3">
    <source>
        <dbReference type="Proteomes" id="UP000184330"/>
    </source>
</evidence>
<evidence type="ECO:0000313" key="2">
    <source>
        <dbReference type="EMBL" id="CZR65356.1"/>
    </source>
</evidence>
<dbReference type="EMBL" id="FJOG01000030">
    <property type="protein sequence ID" value="CZR65356.1"/>
    <property type="molecule type" value="Genomic_DNA"/>
</dbReference>